<reference evidence="8" key="1">
    <citation type="submission" date="2018-05" db="EMBL/GenBank/DDBJ databases">
        <authorList>
            <person name="Lanie J.A."/>
            <person name="Ng W.-L."/>
            <person name="Kazmierczak K.M."/>
            <person name="Andrzejewski T.M."/>
            <person name="Davidsen T.M."/>
            <person name="Wayne K.J."/>
            <person name="Tettelin H."/>
            <person name="Glass J.I."/>
            <person name="Rusch D."/>
            <person name="Podicherti R."/>
            <person name="Tsui H.-C.T."/>
            <person name="Winkler M.E."/>
        </authorList>
    </citation>
    <scope>NUCLEOTIDE SEQUENCE</scope>
</reference>
<evidence type="ECO:0000256" key="4">
    <source>
        <dbReference type="ARBA" id="ARBA00022692"/>
    </source>
</evidence>
<comment type="subcellular location">
    <subcellularLocation>
        <location evidence="1">Cell membrane</location>
        <topology evidence="1">Multi-pass membrane protein</topology>
    </subcellularLocation>
</comment>
<keyword evidence="5 7" id="KW-1133">Transmembrane helix</keyword>
<evidence type="ECO:0000256" key="2">
    <source>
        <dbReference type="ARBA" id="ARBA00022475"/>
    </source>
</evidence>
<proteinExistence type="predicted"/>
<dbReference type="AlphaFoldDB" id="A0A382YFK0"/>
<evidence type="ECO:0000256" key="7">
    <source>
        <dbReference type="SAM" id="Phobius"/>
    </source>
</evidence>
<evidence type="ECO:0000256" key="1">
    <source>
        <dbReference type="ARBA" id="ARBA00004651"/>
    </source>
</evidence>
<feature type="transmembrane region" description="Helical" evidence="7">
    <location>
        <begin position="170"/>
        <end position="196"/>
    </location>
</feature>
<dbReference type="GO" id="GO:0005886">
    <property type="term" value="C:plasma membrane"/>
    <property type="evidence" value="ECO:0007669"/>
    <property type="project" value="UniProtKB-SubCell"/>
</dbReference>
<gene>
    <name evidence="8" type="ORF">METZ01_LOCUS434940</name>
</gene>
<keyword evidence="3" id="KW-0808">Transferase</keyword>
<evidence type="ECO:0000256" key="6">
    <source>
        <dbReference type="ARBA" id="ARBA00023136"/>
    </source>
</evidence>
<protein>
    <recommendedName>
        <fullName evidence="9">DUF2029 domain-containing protein</fullName>
    </recommendedName>
</protein>
<name>A0A382YFK0_9ZZZZ</name>
<feature type="non-terminal residue" evidence="8">
    <location>
        <position position="244"/>
    </location>
</feature>
<feature type="transmembrane region" description="Helical" evidence="7">
    <location>
        <begin position="208"/>
        <end position="226"/>
    </location>
</feature>
<evidence type="ECO:0000313" key="8">
    <source>
        <dbReference type="EMBL" id="SVD82086.1"/>
    </source>
</evidence>
<dbReference type="GO" id="GO:0016758">
    <property type="term" value="F:hexosyltransferase activity"/>
    <property type="evidence" value="ECO:0007669"/>
    <property type="project" value="InterPro"/>
</dbReference>
<dbReference type="InterPro" id="IPR018584">
    <property type="entry name" value="GT87"/>
</dbReference>
<feature type="transmembrane region" description="Helical" evidence="7">
    <location>
        <begin position="12"/>
        <end position="31"/>
    </location>
</feature>
<evidence type="ECO:0008006" key="9">
    <source>
        <dbReference type="Google" id="ProtNLM"/>
    </source>
</evidence>
<keyword evidence="4 7" id="KW-0812">Transmembrane</keyword>
<feature type="transmembrane region" description="Helical" evidence="7">
    <location>
        <begin position="71"/>
        <end position="90"/>
    </location>
</feature>
<accession>A0A382YFK0</accession>
<dbReference type="Pfam" id="PF09594">
    <property type="entry name" value="GT87"/>
    <property type="match status" value="1"/>
</dbReference>
<keyword evidence="2" id="KW-1003">Cell membrane</keyword>
<sequence>MVEQIRQLVRDPSFLFGMAVRIILIVFLAPATQGEWFVPFIDNFINSPSIDPWNSHLDVNGNTLAFPYGPVMWLLLLPGTILGALGGAIFPGADLDLTTIGFSAGILLLDLLLLIALLEIVPGRRRLVIWLYWLSPIVLYVNYWHGQVDIVPVLLLTTSLVALRKQKYKLAGVILGAAFAAKLSMILALPFILIYLVRNNRLRRFSPVFVAAVIATSTLLQGPFLLSSAVRTMVLDTPEAQKIY</sequence>
<evidence type="ECO:0000256" key="5">
    <source>
        <dbReference type="ARBA" id="ARBA00022989"/>
    </source>
</evidence>
<feature type="transmembrane region" description="Helical" evidence="7">
    <location>
        <begin position="143"/>
        <end position="163"/>
    </location>
</feature>
<organism evidence="8">
    <name type="scientific">marine metagenome</name>
    <dbReference type="NCBI Taxonomy" id="408172"/>
    <lineage>
        <taxon>unclassified sequences</taxon>
        <taxon>metagenomes</taxon>
        <taxon>ecological metagenomes</taxon>
    </lineage>
</organism>
<keyword evidence="6 7" id="KW-0472">Membrane</keyword>
<evidence type="ECO:0000256" key="3">
    <source>
        <dbReference type="ARBA" id="ARBA00022679"/>
    </source>
</evidence>
<dbReference type="EMBL" id="UINC01175452">
    <property type="protein sequence ID" value="SVD82086.1"/>
    <property type="molecule type" value="Genomic_DNA"/>
</dbReference>
<feature type="transmembrane region" description="Helical" evidence="7">
    <location>
        <begin position="102"/>
        <end position="123"/>
    </location>
</feature>